<feature type="domain" description="AMP-binding enzyme C-terminal" evidence="2">
    <location>
        <begin position="427"/>
        <end position="501"/>
    </location>
</feature>
<dbReference type="GO" id="GO:0043041">
    <property type="term" value="P:amino acid activation for nonribosomal peptide biosynthetic process"/>
    <property type="evidence" value="ECO:0007669"/>
    <property type="project" value="TreeGrafter"/>
</dbReference>
<gene>
    <name evidence="3" type="ORF">Val02_11320</name>
</gene>
<dbReference type="SUPFAM" id="SSF56801">
    <property type="entry name" value="Acetyl-CoA synthetase-like"/>
    <property type="match status" value="1"/>
</dbReference>
<comment type="caution">
    <text evidence="3">The sequence shown here is derived from an EMBL/GenBank/DDBJ whole genome shotgun (WGS) entry which is preliminary data.</text>
</comment>
<dbReference type="InterPro" id="IPR025110">
    <property type="entry name" value="AMP-bd_C"/>
</dbReference>
<evidence type="ECO:0000259" key="2">
    <source>
        <dbReference type="Pfam" id="PF13193"/>
    </source>
</evidence>
<dbReference type="Gene3D" id="2.30.38.10">
    <property type="entry name" value="Luciferase, Domain 3"/>
    <property type="match status" value="1"/>
</dbReference>
<dbReference type="PROSITE" id="PS00455">
    <property type="entry name" value="AMP_BINDING"/>
    <property type="match status" value="1"/>
</dbReference>
<evidence type="ECO:0008006" key="5">
    <source>
        <dbReference type="Google" id="ProtNLM"/>
    </source>
</evidence>
<name>A0A8J4DNW7_9ACTN</name>
<dbReference type="PANTHER" id="PTHR45527:SF1">
    <property type="entry name" value="FATTY ACID SYNTHASE"/>
    <property type="match status" value="1"/>
</dbReference>
<dbReference type="GO" id="GO:0044550">
    <property type="term" value="P:secondary metabolite biosynthetic process"/>
    <property type="evidence" value="ECO:0007669"/>
    <property type="project" value="TreeGrafter"/>
</dbReference>
<dbReference type="Pfam" id="PF13193">
    <property type="entry name" value="AMP-binding_C"/>
    <property type="match status" value="1"/>
</dbReference>
<evidence type="ECO:0000259" key="1">
    <source>
        <dbReference type="Pfam" id="PF00501"/>
    </source>
</evidence>
<reference evidence="3" key="1">
    <citation type="submission" date="2021-01" db="EMBL/GenBank/DDBJ databases">
        <title>Whole genome shotgun sequence of Virgisporangium aliadipatigenens NBRC 105644.</title>
        <authorList>
            <person name="Komaki H."/>
            <person name="Tamura T."/>
        </authorList>
    </citation>
    <scope>NUCLEOTIDE SEQUENCE</scope>
    <source>
        <strain evidence="3">NBRC 105644</strain>
    </source>
</reference>
<dbReference type="Gene3D" id="3.30.300.30">
    <property type="match status" value="1"/>
</dbReference>
<protein>
    <recommendedName>
        <fullName evidence="5">Amino acid adenylation domain-containing protein</fullName>
    </recommendedName>
</protein>
<dbReference type="EMBL" id="BOPF01000003">
    <property type="protein sequence ID" value="GIJ44246.1"/>
    <property type="molecule type" value="Genomic_DNA"/>
</dbReference>
<accession>A0A8J4DNW7</accession>
<dbReference type="AlphaFoldDB" id="A0A8J4DNW7"/>
<organism evidence="3 4">
    <name type="scientific">Virgisporangium aliadipatigenens</name>
    <dbReference type="NCBI Taxonomy" id="741659"/>
    <lineage>
        <taxon>Bacteria</taxon>
        <taxon>Bacillati</taxon>
        <taxon>Actinomycetota</taxon>
        <taxon>Actinomycetes</taxon>
        <taxon>Micromonosporales</taxon>
        <taxon>Micromonosporaceae</taxon>
        <taxon>Virgisporangium</taxon>
    </lineage>
</organism>
<feature type="domain" description="AMP-dependent synthetase/ligase" evidence="1">
    <location>
        <begin position="24"/>
        <end position="368"/>
    </location>
</feature>
<dbReference type="Gene3D" id="3.40.50.980">
    <property type="match status" value="2"/>
</dbReference>
<dbReference type="Pfam" id="PF00501">
    <property type="entry name" value="AMP-binding"/>
    <property type="match status" value="1"/>
</dbReference>
<dbReference type="GO" id="GO:0005737">
    <property type="term" value="C:cytoplasm"/>
    <property type="evidence" value="ECO:0007669"/>
    <property type="project" value="TreeGrafter"/>
</dbReference>
<sequence>MTTDPPMTLWGGDADPPCLLESLNRVAARYPDRIALVDGDLALTYTELYAWVDRVRQVLAYHGVGRDDRVAVAAPRGASAVAAIVAVTMHGATYVPLDAEYPRRRLEYMLNDCRPALVLYDGERPSFTAGAPIAPVPPPGPPWNVLPASRTATHDDDLPVYVIYTSGSTGWPKGVALAHRCLDNVVEWQARFSPRPDLRTVHFAPLNFDVSFQEIFGTLGGGGTLVVMPERLRREPVAFLTWLGEQSAERLFLPYVALQMLALAAATVDGPLPLALVEINVAGEQLVCTREIRSLLKRLPGCRLVNHYGQSESAMVTAHVLGPDPDAWPALAPIGRPLPGCELLLDRDPDSPDTGELLVAGLPVSLGYVDRPALNAERYISVPPTPHGHTVAFRTGDLVRLTDGTVTMLTRVDDDIKLRGIRVNLAEIDAQLTACAGVGTGVCVVMTAGRTRVLRAAVVPRAGVVIDPAAVLQRLRALLPEVAVPRSVSILPELPRSPSGKISREQVSASIAAAFESGDGR</sequence>
<dbReference type="GO" id="GO:0031177">
    <property type="term" value="F:phosphopantetheine binding"/>
    <property type="evidence" value="ECO:0007669"/>
    <property type="project" value="TreeGrafter"/>
</dbReference>
<dbReference type="InterPro" id="IPR045851">
    <property type="entry name" value="AMP-bd_C_sf"/>
</dbReference>
<evidence type="ECO:0000313" key="3">
    <source>
        <dbReference type="EMBL" id="GIJ44246.1"/>
    </source>
</evidence>
<dbReference type="InterPro" id="IPR000873">
    <property type="entry name" value="AMP-dep_synth/lig_dom"/>
</dbReference>
<dbReference type="RefSeq" id="WP_203897810.1">
    <property type="nucleotide sequence ID" value="NZ_BOPF01000003.1"/>
</dbReference>
<evidence type="ECO:0000313" key="4">
    <source>
        <dbReference type="Proteomes" id="UP000619260"/>
    </source>
</evidence>
<dbReference type="Proteomes" id="UP000619260">
    <property type="component" value="Unassembled WGS sequence"/>
</dbReference>
<keyword evidence="4" id="KW-1185">Reference proteome</keyword>
<dbReference type="PANTHER" id="PTHR45527">
    <property type="entry name" value="NONRIBOSOMAL PEPTIDE SYNTHETASE"/>
    <property type="match status" value="1"/>
</dbReference>
<dbReference type="InterPro" id="IPR020845">
    <property type="entry name" value="AMP-binding_CS"/>
</dbReference>
<proteinExistence type="predicted"/>